<evidence type="ECO:0000256" key="5">
    <source>
        <dbReference type="ARBA" id="ARBA00023136"/>
    </source>
</evidence>
<dbReference type="InterPro" id="IPR036259">
    <property type="entry name" value="MFS_trans_sf"/>
</dbReference>
<comment type="caution">
    <text evidence="8">The sequence shown here is derived from an EMBL/GenBank/DDBJ whole genome shotgun (WGS) entry which is preliminary data.</text>
</comment>
<feature type="transmembrane region" description="Helical" evidence="7">
    <location>
        <begin position="360"/>
        <end position="379"/>
    </location>
</feature>
<evidence type="ECO:0000313" key="9">
    <source>
        <dbReference type="Proteomes" id="UP000642748"/>
    </source>
</evidence>
<dbReference type="SUPFAM" id="SSF103473">
    <property type="entry name" value="MFS general substrate transporter"/>
    <property type="match status" value="1"/>
</dbReference>
<feature type="transmembrane region" description="Helical" evidence="7">
    <location>
        <begin position="306"/>
        <end position="328"/>
    </location>
</feature>
<reference evidence="8" key="1">
    <citation type="submission" date="2021-01" db="EMBL/GenBank/DDBJ databases">
        <title>Whole genome shotgun sequence of Rugosimonospora africana NBRC 104875.</title>
        <authorList>
            <person name="Komaki H."/>
            <person name="Tamura T."/>
        </authorList>
    </citation>
    <scope>NUCLEOTIDE SEQUENCE</scope>
    <source>
        <strain evidence="8">NBRC 104875</strain>
    </source>
</reference>
<dbReference type="GO" id="GO:0005886">
    <property type="term" value="C:plasma membrane"/>
    <property type="evidence" value="ECO:0007669"/>
    <property type="project" value="UniProtKB-SubCell"/>
</dbReference>
<feature type="transmembrane region" description="Helical" evidence="7">
    <location>
        <begin position="273"/>
        <end position="294"/>
    </location>
</feature>
<keyword evidence="5 7" id="KW-0472">Membrane</keyword>
<feature type="compositionally biased region" description="Basic and acidic residues" evidence="6">
    <location>
        <begin position="475"/>
        <end position="488"/>
    </location>
</feature>
<feature type="transmembrane region" description="Helical" evidence="7">
    <location>
        <begin position="117"/>
        <end position="138"/>
    </location>
</feature>
<feature type="transmembrane region" description="Helical" evidence="7">
    <location>
        <begin position="54"/>
        <end position="78"/>
    </location>
</feature>
<feature type="transmembrane region" description="Helical" evidence="7">
    <location>
        <begin position="183"/>
        <end position="205"/>
    </location>
</feature>
<keyword evidence="9" id="KW-1185">Reference proteome</keyword>
<evidence type="ECO:0000256" key="2">
    <source>
        <dbReference type="ARBA" id="ARBA00022475"/>
    </source>
</evidence>
<feature type="transmembrane region" description="Helical" evidence="7">
    <location>
        <begin position="391"/>
        <end position="417"/>
    </location>
</feature>
<dbReference type="EMBL" id="BONZ01000040">
    <property type="protein sequence ID" value="GIH16195.1"/>
    <property type="molecule type" value="Genomic_DNA"/>
</dbReference>
<name>A0A8J3VRH4_9ACTN</name>
<evidence type="ECO:0000256" key="7">
    <source>
        <dbReference type="SAM" id="Phobius"/>
    </source>
</evidence>
<feature type="transmembrane region" description="Helical" evidence="7">
    <location>
        <begin position="144"/>
        <end position="171"/>
    </location>
</feature>
<feature type="transmembrane region" description="Helical" evidence="7">
    <location>
        <begin position="84"/>
        <end position="105"/>
    </location>
</feature>
<dbReference type="PANTHER" id="PTHR23513:SF6">
    <property type="entry name" value="MAJOR FACILITATOR SUPERFAMILY ASSOCIATED DOMAIN-CONTAINING PROTEIN"/>
    <property type="match status" value="1"/>
</dbReference>
<feature type="transmembrane region" description="Helical" evidence="7">
    <location>
        <begin position="335"/>
        <end position="354"/>
    </location>
</feature>
<feature type="region of interest" description="Disordered" evidence="6">
    <location>
        <begin position="449"/>
        <end position="505"/>
    </location>
</feature>
<evidence type="ECO:0000313" key="8">
    <source>
        <dbReference type="EMBL" id="GIH16195.1"/>
    </source>
</evidence>
<dbReference type="GO" id="GO:0022857">
    <property type="term" value="F:transmembrane transporter activity"/>
    <property type="evidence" value="ECO:0007669"/>
    <property type="project" value="InterPro"/>
</dbReference>
<dbReference type="Proteomes" id="UP000642748">
    <property type="component" value="Unassembled WGS sequence"/>
</dbReference>
<feature type="transmembrane region" description="Helical" evidence="7">
    <location>
        <begin position="211"/>
        <end position="230"/>
    </location>
</feature>
<proteinExistence type="predicted"/>
<keyword evidence="2" id="KW-1003">Cell membrane</keyword>
<dbReference type="Gene3D" id="1.20.1250.20">
    <property type="entry name" value="MFS general substrate transporter like domains"/>
    <property type="match status" value="1"/>
</dbReference>
<keyword evidence="3 7" id="KW-0812">Transmembrane</keyword>
<evidence type="ECO:0000256" key="3">
    <source>
        <dbReference type="ARBA" id="ARBA00022692"/>
    </source>
</evidence>
<keyword evidence="4 7" id="KW-1133">Transmembrane helix</keyword>
<dbReference type="Pfam" id="PF07690">
    <property type="entry name" value="MFS_1"/>
    <property type="match status" value="1"/>
</dbReference>
<evidence type="ECO:0000256" key="4">
    <source>
        <dbReference type="ARBA" id="ARBA00022989"/>
    </source>
</evidence>
<dbReference type="PANTHER" id="PTHR23513">
    <property type="entry name" value="INTEGRAL MEMBRANE EFFLUX PROTEIN-RELATED"/>
    <property type="match status" value="1"/>
</dbReference>
<evidence type="ECO:0000256" key="1">
    <source>
        <dbReference type="ARBA" id="ARBA00004651"/>
    </source>
</evidence>
<dbReference type="CDD" id="cd06173">
    <property type="entry name" value="MFS_MefA_like"/>
    <property type="match status" value="1"/>
</dbReference>
<organism evidence="8 9">
    <name type="scientific">Rugosimonospora africana</name>
    <dbReference type="NCBI Taxonomy" id="556532"/>
    <lineage>
        <taxon>Bacteria</taxon>
        <taxon>Bacillati</taxon>
        <taxon>Actinomycetota</taxon>
        <taxon>Actinomycetes</taxon>
        <taxon>Micromonosporales</taxon>
        <taxon>Micromonosporaceae</taxon>
        <taxon>Rugosimonospora</taxon>
    </lineage>
</organism>
<dbReference type="AlphaFoldDB" id="A0A8J3VRH4"/>
<protein>
    <submittedName>
        <fullName evidence="8">MFS transporter</fullName>
    </submittedName>
</protein>
<feature type="compositionally biased region" description="Basic and acidic residues" evidence="6">
    <location>
        <begin position="449"/>
        <end position="465"/>
    </location>
</feature>
<evidence type="ECO:0000256" key="6">
    <source>
        <dbReference type="SAM" id="MobiDB-lite"/>
    </source>
</evidence>
<accession>A0A8J3VRH4</accession>
<sequence>MPRLGYLSSFRYLSKGTLDRREGHGETGRYVVTASPATVAVPVRPLWRDRDFSLFWGSQTLSVAGDSFAYIAIPLLVLHATGSAAQMGLLTGAAGVASIVAGLFAGILVDRLDRRRLLIACDLARMVLYAAIPIAWSFGPQVWLLYVVLPACEALGMVFQVGYVTAVRNLVGTERITEANGRLYATGAAAGVVGPLLAGVVSGWLGPAAAVAVNAASFALSAAGVALIRLRSRDAPVTHDAPDIQDPAEAGGRPLAQLFAGARFLWRHPTLRALTALLSFVVFLTYGLTDVLIYDIRHTLGHTDATVGAVLGPATIGTLTGALLVAWLRRHIGFGYTWIGGQAVCGLAIAGLGLTRTVPVIAVLAAVYLCCAGIAGTCSMSLRQQVTPNHLLGRVTSAFWTMHFSLGPIGAALLTWAAGRFGVTAVFLSAGAGCALVAAVAIATPIRQRHPEHAGGKHAGPEHAGGDPAGSGDPWRQRTPDDSEHPDDSGLPSDSRPGRQRAPGR</sequence>
<comment type="subcellular location">
    <subcellularLocation>
        <location evidence="1">Cell membrane</location>
        <topology evidence="1">Multi-pass membrane protein</topology>
    </subcellularLocation>
</comment>
<dbReference type="InterPro" id="IPR011701">
    <property type="entry name" value="MFS"/>
</dbReference>
<gene>
    <name evidence="8" type="ORF">Raf01_43670</name>
</gene>
<feature type="transmembrane region" description="Helical" evidence="7">
    <location>
        <begin position="423"/>
        <end position="443"/>
    </location>
</feature>